<dbReference type="InterPro" id="IPR050797">
    <property type="entry name" value="Carb_Metab_Trans_Reg"/>
</dbReference>
<dbReference type="OrthoDB" id="3034343at2759"/>
<dbReference type="Proteomes" id="UP000184356">
    <property type="component" value="Unassembled WGS sequence"/>
</dbReference>
<dbReference type="PANTHER" id="PTHR31668:SF10">
    <property type="entry name" value="ZN(II)2CYS6 TRANSCRIPTION FACTOR (EUROFUNG)"/>
    <property type="match status" value="1"/>
</dbReference>
<dbReference type="STRING" id="1036612.A0A1L9SY90"/>
<evidence type="ECO:0000256" key="1">
    <source>
        <dbReference type="ARBA" id="ARBA00023242"/>
    </source>
</evidence>
<organism evidence="4 5">
    <name type="scientific">Aspergillus sydowii CBS 593.65</name>
    <dbReference type="NCBI Taxonomy" id="1036612"/>
    <lineage>
        <taxon>Eukaryota</taxon>
        <taxon>Fungi</taxon>
        <taxon>Dikarya</taxon>
        <taxon>Ascomycota</taxon>
        <taxon>Pezizomycotina</taxon>
        <taxon>Eurotiomycetes</taxon>
        <taxon>Eurotiomycetidae</taxon>
        <taxon>Eurotiales</taxon>
        <taxon>Aspergillaceae</taxon>
        <taxon>Aspergillus</taxon>
        <taxon>Aspergillus subgen. Nidulantes</taxon>
    </lineage>
</organism>
<dbReference type="SMART" id="SM00906">
    <property type="entry name" value="Fungal_trans"/>
    <property type="match status" value="1"/>
</dbReference>
<keyword evidence="1" id="KW-0539">Nucleus</keyword>
<proteinExistence type="predicted"/>
<dbReference type="PANTHER" id="PTHR31668">
    <property type="entry name" value="GLUCOSE TRANSPORT TRANSCRIPTION REGULATOR RGT1-RELATED-RELATED"/>
    <property type="match status" value="1"/>
</dbReference>
<dbReference type="VEuPathDB" id="FungiDB:ASPSYDRAFT_165106"/>
<dbReference type="CDD" id="cd12148">
    <property type="entry name" value="fungal_TF_MHR"/>
    <property type="match status" value="1"/>
</dbReference>
<dbReference type="InterPro" id="IPR007219">
    <property type="entry name" value="XnlR_reg_dom"/>
</dbReference>
<dbReference type="Pfam" id="PF04082">
    <property type="entry name" value="Fungal_trans"/>
    <property type="match status" value="1"/>
</dbReference>
<dbReference type="AlphaFoldDB" id="A0A1L9SY90"/>
<dbReference type="GO" id="GO:0003677">
    <property type="term" value="F:DNA binding"/>
    <property type="evidence" value="ECO:0007669"/>
    <property type="project" value="InterPro"/>
</dbReference>
<name>A0A1L9SY90_9EURO</name>
<dbReference type="GO" id="GO:0001080">
    <property type="term" value="P:nitrogen catabolite activation of transcription from RNA polymerase II promoter"/>
    <property type="evidence" value="ECO:0007669"/>
    <property type="project" value="TreeGrafter"/>
</dbReference>
<dbReference type="EMBL" id="KV878604">
    <property type="protein sequence ID" value="OJJ52194.1"/>
    <property type="molecule type" value="Genomic_DNA"/>
</dbReference>
<dbReference type="GO" id="GO:0008270">
    <property type="term" value="F:zinc ion binding"/>
    <property type="evidence" value="ECO:0007669"/>
    <property type="project" value="InterPro"/>
</dbReference>
<keyword evidence="5" id="KW-1185">Reference proteome</keyword>
<feature type="compositionally biased region" description="Basic residues" evidence="2">
    <location>
        <begin position="1"/>
        <end position="12"/>
    </location>
</feature>
<protein>
    <recommendedName>
        <fullName evidence="3">Xylanolytic transcriptional activator regulatory domain-containing protein</fullName>
    </recommendedName>
</protein>
<sequence length="527" mass="59617">MAAPVKRGRKPRSGPAQSPEQWPAGPLRSGLARNAASSSNHGGHRGSTVERDRTMLYVGTSSDQDVYLLRHLPFDDRNRFGHANWRVCKVLAHEFTPAYFTSYPNELLDAASGIYNAERVNMVVSPYQKPLLDLYYMYVHPSLPIMDSRERLEAAIAAGSVPASLLGAVYCSALPFWSFSPRLVGQTPFDDEWLREDVFKSVLQEAKTPSLATIQAMLLYMQLPPQHVREPNHPGFWPLTNQLVGLAQETGLHIEPANWNITPYEKHLRRVLWWAVYMHDKWLSHWLGRPSHIDDRQFSTAQLSVDDFTFLSGSPLDASSWESTSAFVMLSRLTAVLSSVLDHFYTVNRSSSVMAPEEALFKASHCQAQLKDVLEQQGGILLHPSRGINMIDYVFVLAYYGIAVSIQRALFACVGGTSYYDIEREMVLFHDLFGIFEDLLRQDDLVGVWLSYCKSNIAIIGSFMVTALLASTDDKVYRLRQGALEEFRRLLQRSERRFDFAALPLLRLNLLVERFSDSRASPESSCE</sequence>
<evidence type="ECO:0000313" key="5">
    <source>
        <dbReference type="Proteomes" id="UP000184356"/>
    </source>
</evidence>
<feature type="region of interest" description="Disordered" evidence="2">
    <location>
        <begin position="1"/>
        <end position="52"/>
    </location>
</feature>
<evidence type="ECO:0000256" key="2">
    <source>
        <dbReference type="SAM" id="MobiDB-lite"/>
    </source>
</evidence>
<dbReference type="RefSeq" id="XP_040696000.1">
    <property type="nucleotide sequence ID" value="XM_040843326.1"/>
</dbReference>
<feature type="domain" description="Xylanolytic transcriptional activator regulatory" evidence="3">
    <location>
        <begin position="236"/>
        <end position="308"/>
    </location>
</feature>
<evidence type="ECO:0000313" key="4">
    <source>
        <dbReference type="EMBL" id="OJJ52194.1"/>
    </source>
</evidence>
<reference evidence="5" key="1">
    <citation type="journal article" date="2017" name="Genome Biol.">
        <title>Comparative genomics reveals high biological diversity and specific adaptations in the industrially and medically important fungal genus Aspergillus.</title>
        <authorList>
            <person name="de Vries R.P."/>
            <person name="Riley R."/>
            <person name="Wiebenga A."/>
            <person name="Aguilar-Osorio G."/>
            <person name="Amillis S."/>
            <person name="Uchima C.A."/>
            <person name="Anderluh G."/>
            <person name="Asadollahi M."/>
            <person name="Askin M."/>
            <person name="Barry K."/>
            <person name="Battaglia E."/>
            <person name="Bayram O."/>
            <person name="Benocci T."/>
            <person name="Braus-Stromeyer S.A."/>
            <person name="Caldana C."/>
            <person name="Canovas D."/>
            <person name="Cerqueira G.C."/>
            <person name="Chen F."/>
            <person name="Chen W."/>
            <person name="Choi C."/>
            <person name="Clum A."/>
            <person name="Dos Santos R.A."/>
            <person name="Damasio A.R."/>
            <person name="Diallinas G."/>
            <person name="Emri T."/>
            <person name="Fekete E."/>
            <person name="Flipphi M."/>
            <person name="Freyberg S."/>
            <person name="Gallo A."/>
            <person name="Gournas C."/>
            <person name="Habgood R."/>
            <person name="Hainaut M."/>
            <person name="Harispe M.L."/>
            <person name="Henrissat B."/>
            <person name="Hilden K.S."/>
            <person name="Hope R."/>
            <person name="Hossain A."/>
            <person name="Karabika E."/>
            <person name="Karaffa L."/>
            <person name="Karanyi Z."/>
            <person name="Krasevec N."/>
            <person name="Kuo A."/>
            <person name="Kusch H."/>
            <person name="LaButti K."/>
            <person name="Lagendijk E.L."/>
            <person name="Lapidus A."/>
            <person name="Levasseur A."/>
            <person name="Lindquist E."/>
            <person name="Lipzen A."/>
            <person name="Logrieco A.F."/>
            <person name="MacCabe A."/>
            <person name="Maekelae M.R."/>
            <person name="Malavazi I."/>
            <person name="Melin P."/>
            <person name="Meyer V."/>
            <person name="Mielnichuk N."/>
            <person name="Miskei M."/>
            <person name="Molnar A.P."/>
            <person name="Mule G."/>
            <person name="Ngan C.Y."/>
            <person name="Orejas M."/>
            <person name="Orosz E."/>
            <person name="Ouedraogo J.P."/>
            <person name="Overkamp K.M."/>
            <person name="Park H.-S."/>
            <person name="Perrone G."/>
            <person name="Piumi F."/>
            <person name="Punt P.J."/>
            <person name="Ram A.F."/>
            <person name="Ramon A."/>
            <person name="Rauscher S."/>
            <person name="Record E."/>
            <person name="Riano-Pachon D.M."/>
            <person name="Robert V."/>
            <person name="Roehrig J."/>
            <person name="Ruller R."/>
            <person name="Salamov A."/>
            <person name="Salih N.S."/>
            <person name="Samson R.A."/>
            <person name="Sandor E."/>
            <person name="Sanguinetti M."/>
            <person name="Schuetze T."/>
            <person name="Sepcic K."/>
            <person name="Shelest E."/>
            <person name="Sherlock G."/>
            <person name="Sophianopoulou V."/>
            <person name="Squina F.M."/>
            <person name="Sun H."/>
            <person name="Susca A."/>
            <person name="Todd R.B."/>
            <person name="Tsang A."/>
            <person name="Unkles S.E."/>
            <person name="van de Wiele N."/>
            <person name="van Rossen-Uffink D."/>
            <person name="Oliveira J.V."/>
            <person name="Vesth T.C."/>
            <person name="Visser J."/>
            <person name="Yu J.-H."/>
            <person name="Zhou M."/>
            <person name="Andersen M.R."/>
            <person name="Archer D.B."/>
            <person name="Baker S.E."/>
            <person name="Benoit I."/>
            <person name="Brakhage A.A."/>
            <person name="Braus G.H."/>
            <person name="Fischer R."/>
            <person name="Frisvad J.C."/>
            <person name="Goldman G.H."/>
            <person name="Houbraken J."/>
            <person name="Oakley B."/>
            <person name="Pocsi I."/>
            <person name="Scazzocchio C."/>
            <person name="Seiboth B."/>
            <person name="vanKuyk P.A."/>
            <person name="Wortman J."/>
            <person name="Dyer P.S."/>
            <person name="Grigoriev I.V."/>
        </authorList>
    </citation>
    <scope>NUCLEOTIDE SEQUENCE [LARGE SCALE GENOMIC DNA]</scope>
    <source>
        <strain evidence="5">CBS 593.65</strain>
    </source>
</reference>
<gene>
    <name evidence="4" type="ORF">ASPSYDRAFT_165106</name>
</gene>
<evidence type="ECO:0000259" key="3">
    <source>
        <dbReference type="SMART" id="SM00906"/>
    </source>
</evidence>
<dbReference type="GeneID" id="63759399"/>
<dbReference type="GO" id="GO:0005634">
    <property type="term" value="C:nucleus"/>
    <property type="evidence" value="ECO:0007669"/>
    <property type="project" value="TreeGrafter"/>
</dbReference>
<accession>A0A1L9SY90</accession>
<dbReference type="GO" id="GO:0006351">
    <property type="term" value="P:DNA-templated transcription"/>
    <property type="evidence" value="ECO:0007669"/>
    <property type="project" value="InterPro"/>
</dbReference>